<proteinExistence type="predicted"/>
<organism evidence="2 3">
    <name type="scientific">Isoptericola dokdonensis DS-3</name>
    <dbReference type="NCBI Taxonomy" id="1300344"/>
    <lineage>
        <taxon>Bacteria</taxon>
        <taxon>Bacillati</taxon>
        <taxon>Actinomycetota</taxon>
        <taxon>Actinomycetes</taxon>
        <taxon>Micrococcales</taxon>
        <taxon>Promicromonosporaceae</taxon>
        <taxon>Isoptericola</taxon>
    </lineage>
</organism>
<dbReference type="OrthoDB" id="3254844at2"/>
<evidence type="ECO:0008006" key="4">
    <source>
        <dbReference type="Google" id="ProtNLM"/>
    </source>
</evidence>
<sequence length="226" mass="23257">MTTVRPPVAPPAPWGDPAPARGLAELLLREDASPVLRRPGDVGGRAAWQALVRDGVLTVLRGDVACSATTRVDPALRARTLLGAVPTGAVVTGRTAAWVHTGVGAPDTLDLACRPGGRRPARPPGARLWQAPLLAPDVRLLGGVPVTTPARTAAELALHDDDAHDLLVALARAGVDLVTVRRAVLLRPRVGVAVRRAAVATLDAARARPPASLGDDRAGASRATSA</sequence>
<dbReference type="Proteomes" id="UP000076794">
    <property type="component" value="Chromosome"/>
</dbReference>
<accession>A0A161HZH2</accession>
<keyword evidence="3" id="KW-1185">Reference proteome</keyword>
<gene>
    <name evidence="2" type="ORF">I598_0545</name>
</gene>
<feature type="region of interest" description="Disordered" evidence="1">
    <location>
        <begin position="206"/>
        <end position="226"/>
    </location>
</feature>
<evidence type="ECO:0000313" key="2">
    <source>
        <dbReference type="EMBL" id="ANC30125.1"/>
    </source>
</evidence>
<dbReference type="AlphaFoldDB" id="A0A161HZH2"/>
<dbReference type="RefSeq" id="WP_068201062.1">
    <property type="nucleotide sequence ID" value="NZ_CP014209.1"/>
</dbReference>
<dbReference type="PATRIC" id="fig|1300344.3.peg.545"/>
<dbReference type="KEGG" id="ido:I598_0545"/>
<dbReference type="STRING" id="1300344.I598_0545"/>
<dbReference type="EMBL" id="CP014209">
    <property type="protein sequence ID" value="ANC30125.1"/>
    <property type="molecule type" value="Genomic_DNA"/>
</dbReference>
<evidence type="ECO:0000313" key="3">
    <source>
        <dbReference type="Proteomes" id="UP000076794"/>
    </source>
</evidence>
<evidence type="ECO:0000256" key="1">
    <source>
        <dbReference type="SAM" id="MobiDB-lite"/>
    </source>
</evidence>
<name>A0A161HZH2_9MICO</name>
<protein>
    <recommendedName>
        <fullName evidence="4">AbiEi antitoxin C-terminal domain-containing protein</fullName>
    </recommendedName>
</protein>
<reference evidence="2 3" key="1">
    <citation type="submission" date="2016-01" db="EMBL/GenBank/DDBJ databases">
        <title>Complete genome sequence of a soil Actinobacterium, Isoptericola dokdonensis DS-3.</title>
        <authorList>
            <person name="Kwon S.-K."/>
            <person name="Kim J.F."/>
        </authorList>
    </citation>
    <scope>NUCLEOTIDE SEQUENCE [LARGE SCALE GENOMIC DNA]</scope>
    <source>
        <strain evidence="2 3">DS-3</strain>
    </source>
</reference>